<dbReference type="CDD" id="cd09272">
    <property type="entry name" value="RNase_HI_RT_Ty1"/>
    <property type="match status" value="1"/>
</dbReference>
<reference evidence="1" key="1">
    <citation type="journal article" date="2014" name="Nat. Commun.">
        <title>The emerging biofuel crop Camelina sativa retains a highly undifferentiated hexaploid genome structure.</title>
        <authorList>
            <person name="Kagale S."/>
            <person name="Koh C."/>
            <person name="Nixon J."/>
            <person name="Bollina V."/>
            <person name="Clarke W.E."/>
            <person name="Tuteja R."/>
            <person name="Spillane C."/>
            <person name="Robinson S.J."/>
            <person name="Links M.G."/>
            <person name="Clarke C."/>
            <person name="Higgins E.E."/>
            <person name="Huebert T."/>
            <person name="Sharpe A.G."/>
            <person name="Parkin I.A."/>
        </authorList>
    </citation>
    <scope>NUCLEOTIDE SEQUENCE [LARGE SCALE GENOMIC DNA]</scope>
    <source>
        <strain evidence="1">cv. DH55</strain>
    </source>
</reference>
<organism evidence="1 2">
    <name type="scientific">Camelina sativa</name>
    <name type="common">False flax</name>
    <name type="synonym">Myagrum sativum</name>
    <dbReference type="NCBI Taxonomy" id="90675"/>
    <lineage>
        <taxon>Eukaryota</taxon>
        <taxon>Viridiplantae</taxon>
        <taxon>Streptophyta</taxon>
        <taxon>Embryophyta</taxon>
        <taxon>Tracheophyta</taxon>
        <taxon>Spermatophyta</taxon>
        <taxon>Magnoliopsida</taxon>
        <taxon>eudicotyledons</taxon>
        <taxon>Gunneridae</taxon>
        <taxon>Pentapetalae</taxon>
        <taxon>rosids</taxon>
        <taxon>malvids</taxon>
        <taxon>Brassicales</taxon>
        <taxon>Brassicaceae</taxon>
        <taxon>Camelineae</taxon>
        <taxon>Camelina</taxon>
    </lineage>
</organism>
<protein>
    <submittedName>
        <fullName evidence="2">Uncharacterized protein LOC109130904</fullName>
    </submittedName>
</protein>
<dbReference type="RefSeq" id="XP_019096539.1">
    <property type="nucleotide sequence ID" value="XM_019240994.1"/>
</dbReference>
<dbReference type="SUPFAM" id="SSF56672">
    <property type="entry name" value="DNA/RNA polymerases"/>
    <property type="match status" value="1"/>
</dbReference>
<dbReference type="PANTHER" id="PTHR11439:SF470">
    <property type="entry name" value="CYSTEINE-RICH RLK (RECEPTOR-LIKE PROTEIN KINASE) 8"/>
    <property type="match status" value="1"/>
</dbReference>
<sequence>MEQNLKLGLSKSDFLPNPEVYRHLVGRLIYLLITRPELSYSVQHLSQFMKTPRIDHMEAALRVVRYLKGTPRQGIFLSSNSDLTLTAYWDSNYNSCPLTRRSLSGYVMFLGGSLISWKTKKQDKVSHSSSEAEYRSMRNALTEVLWLQKLFVDLGCSPTKPIHLFCDSEAAIHISSNPVFLERTKHIESDCHAVRDVVQDGTLTMVHIGTRDQIADIFTKALGRVPFEKLSSKLGICDLHAPT</sequence>
<dbReference type="Proteomes" id="UP000694864">
    <property type="component" value="Chromosome 19"/>
</dbReference>
<dbReference type="PANTHER" id="PTHR11439">
    <property type="entry name" value="GAG-POL-RELATED RETROTRANSPOSON"/>
    <property type="match status" value="1"/>
</dbReference>
<reference evidence="2" key="2">
    <citation type="submission" date="2025-08" db="UniProtKB">
        <authorList>
            <consortium name="RefSeq"/>
        </authorList>
    </citation>
    <scope>IDENTIFICATION</scope>
    <source>
        <tissue evidence="2">Leaf</tissue>
    </source>
</reference>
<gene>
    <name evidence="2" type="primary">LOC109130904</name>
</gene>
<evidence type="ECO:0000313" key="1">
    <source>
        <dbReference type="Proteomes" id="UP000694864"/>
    </source>
</evidence>
<keyword evidence="1" id="KW-1185">Reference proteome</keyword>
<proteinExistence type="predicted"/>
<accession>A0ABM1RC01</accession>
<name>A0ABM1RC01_CAMSA</name>
<dbReference type="InterPro" id="IPR043502">
    <property type="entry name" value="DNA/RNA_pol_sf"/>
</dbReference>
<dbReference type="GeneID" id="109130904"/>
<evidence type="ECO:0000313" key="2">
    <source>
        <dbReference type="RefSeq" id="XP_019096539.1"/>
    </source>
</evidence>